<evidence type="ECO:0000256" key="1">
    <source>
        <dbReference type="ARBA" id="ARBA00022723"/>
    </source>
</evidence>
<feature type="transmembrane region" description="Helical" evidence="5">
    <location>
        <begin position="21"/>
        <end position="43"/>
    </location>
</feature>
<proteinExistence type="predicted"/>
<evidence type="ECO:0000313" key="8">
    <source>
        <dbReference type="Proteomes" id="UP000649617"/>
    </source>
</evidence>
<feature type="domain" description="RING-type" evidence="6">
    <location>
        <begin position="232"/>
        <end position="271"/>
    </location>
</feature>
<dbReference type="OrthoDB" id="409182at2759"/>
<name>A0A812W0P9_SYMPI</name>
<evidence type="ECO:0000259" key="6">
    <source>
        <dbReference type="PROSITE" id="PS50089"/>
    </source>
</evidence>
<comment type="caution">
    <text evidence="7">The sequence shown here is derived from an EMBL/GenBank/DDBJ whole genome shotgun (WGS) entry which is preliminary data.</text>
</comment>
<evidence type="ECO:0000256" key="3">
    <source>
        <dbReference type="ARBA" id="ARBA00022833"/>
    </source>
</evidence>
<evidence type="ECO:0000313" key="7">
    <source>
        <dbReference type="EMBL" id="CAE7661873.1"/>
    </source>
</evidence>
<dbReference type="GO" id="GO:0008270">
    <property type="term" value="F:zinc ion binding"/>
    <property type="evidence" value="ECO:0007669"/>
    <property type="project" value="UniProtKB-KW"/>
</dbReference>
<dbReference type="AlphaFoldDB" id="A0A812W0P9"/>
<protein>
    <recommendedName>
        <fullName evidence="6">RING-type domain-containing protein</fullName>
    </recommendedName>
</protein>
<keyword evidence="8" id="KW-1185">Reference proteome</keyword>
<evidence type="ECO:0000256" key="5">
    <source>
        <dbReference type="SAM" id="Phobius"/>
    </source>
</evidence>
<dbReference type="InterPro" id="IPR001841">
    <property type="entry name" value="Znf_RING"/>
</dbReference>
<evidence type="ECO:0000256" key="4">
    <source>
        <dbReference type="PROSITE-ProRule" id="PRU00175"/>
    </source>
</evidence>
<feature type="transmembrane region" description="Helical" evidence="5">
    <location>
        <begin position="63"/>
        <end position="88"/>
    </location>
</feature>
<dbReference type="InterPro" id="IPR013083">
    <property type="entry name" value="Znf_RING/FYVE/PHD"/>
</dbReference>
<gene>
    <name evidence="7" type="ORF">SPIL2461_LOCUS17983</name>
</gene>
<keyword evidence="5" id="KW-0812">Transmembrane</keyword>
<sequence>MVRQEDVDNLFAKPGTVRRHCLLLSACIVFDVTVYPLMIWFLFIDVPAFLQAPPREEDERMFLFIKLGAVCGFTFVVCMYQVILFDLFGQHCSRMRQALSMERKPVPQTRVDDAASKHFEAWDVRPDDAASLAGPPEDSVMALPGALYPQHLGMPSIEEAPDGTVVQMVAPFQSRTMSRNPPGMAGDERGRAHAVASRKYHSEGGDTAARALHSFVPEGGADALQGTLDGRCYVCSSSPGIVGLVSASCGHLVCNSCIVTTKKGSTCLSCKAAAGKSNEKTVSFDRETVFTYIKQTPVQTPR</sequence>
<dbReference type="PROSITE" id="PS50089">
    <property type="entry name" value="ZF_RING_2"/>
    <property type="match status" value="1"/>
</dbReference>
<dbReference type="InterPro" id="IPR017907">
    <property type="entry name" value="Znf_RING_CS"/>
</dbReference>
<reference evidence="7" key="1">
    <citation type="submission" date="2021-02" db="EMBL/GenBank/DDBJ databases">
        <authorList>
            <person name="Dougan E. K."/>
            <person name="Rhodes N."/>
            <person name="Thang M."/>
            <person name="Chan C."/>
        </authorList>
    </citation>
    <scope>NUCLEOTIDE SEQUENCE</scope>
</reference>
<dbReference type="SUPFAM" id="SSF57850">
    <property type="entry name" value="RING/U-box"/>
    <property type="match status" value="1"/>
</dbReference>
<keyword evidence="5" id="KW-0472">Membrane</keyword>
<organism evidence="7 8">
    <name type="scientific">Symbiodinium pilosum</name>
    <name type="common">Dinoflagellate</name>
    <dbReference type="NCBI Taxonomy" id="2952"/>
    <lineage>
        <taxon>Eukaryota</taxon>
        <taxon>Sar</taxon>
        <taxon>Alveolata</taxon>
        <taxon>Dinophyceae</taxon>
        <taxon>Suessiales</taxon>
        <taxon>Symbiodiniaceae</taxon>
        <taxon>Symbiodinium</taxon>
    </lineage>
</organism>
<dbReference type="EMBL" id="CAJNIZ010043507">
    <property type="protein sequence ID" value="CAE7661873.1"/>
    <property type="molecule type" value="Genomic_DNA"/>
</dbReference>
<dbReference type="Proteomes" id="UP000649617">
    <property type="component" value="Unassembled WGS sequence"/>
</dbReference>
<keyword evidence="3" id="KW-0862">Zinc</keyword>
<dbReference type="Gene3D" id="3.30.40.10">
    <property type="entry name" value="Zinc/RING finger domain, C3HC4 (zinc finger)"/>
    <property type="match status" value="1"/>
</dbReference>
<accession>A0A812W0P9</accession>
<evidence type="ECO:0000256" key="2">
    <source>
        <dbReference type="ARBA" id="ARBA00022771"/>
    </source>
</evidence>
<dbReference type="PROSITE" id="PS00518">
    <property type="entry name" value="ZF_RING_1"/>
    <property type="match status" value="1"/>
</dbReference>
<keyword evidence="1" id="KW-0479">Metal-binding</keyword>
<keyword evidence="2 4" id="KW-0863">Zinc-finger</keyword>
<keyword evidence="5" id="KW-1133">Transmembrane helix</keyword>